<evidence type="ECO:0000313" key="2">
    <source>
        <dbReference type="Proteomes" id="UP001055811"/>
    </source>
</evidence>
<gene>
    <name evidence="1" type="ORF">L2E82_35477</name>
</gene>
<organism evidence="1 2">
    <name type="scientific">Cichorium intybus</name>
    <name type="common">Chicory</name>
    <dbReference type="NCBI Taxonomy" id="13427"/>
    <lineage>
        <taxon>Eukaryota</taxon>
        <taxon>Viridiplantae</taxon>
        <taxon>Streptophyta</taxon>
        <taxon>Embryophyta</taxon>
        <taxon>Tracheophyta</taxon>
        <taxon>Spermatophyta</taxon>
        <taxon>Magnoliopsida</taxon>
        <taxon>eudicotyledons</taxon>
        <taxon>Gunneridae</taxon>
        <taxon>Pentapetalae</taxon>
        <taxon>asterids</taxon>
        <taxon>campanulids</taxon>
        <taxon>Asterales</taxon>
        <taxon>Asteraceae</taxon>
        <taxon>Cichorioideae</taxon>
        <taxon>Cichorieae</taxon>
        <taxon>Cichoriinae</taxon>
        <taxon>Cichorium</taxon>
    </lineage>
</organism>
<name>A0ACB9BNY9_CICIN</name>
<comment type="caution">
    <text evidence="1">The sequence shown here is derived from an EMBL/GenBank/DDBJ whole genome shotgun (WGS) entry which is preliminary data.</text>
</comment>
<protein>
    <submittedName>
        <fullName evidence="1">Uncharacterized protein</fullName>
    </submittedName>
</protein>
<reference evidence="1 2" key="2">
    <citation type="journal article" date="2022" name="Mol. Ecol. Resour.">
        <title>The genomes of chicory, endive, great burdock and yacon provide insights into Asteraceae paleo-polyploidization history and plant inulin production.</title>
        <authorList>
            <person name="Fan W."/>
            <person name="Wang S."/>
            <person name="Wang H."/>
            <person name="Wang A."/>
            <person name="Jiang F."/>
            <person name="Liu H."/>
            <person name="Zhao H."/>
            <person name="Xu D."/>
            <person name="Zhang Y."/>
        </authorList>
    </citation>
    <scope>NUCLEOTIDE SEQUENCE [LARGE SCALE GENOMIC DNA]</scope>
    <source>
        <strain evidence="2">cv. Punajuju</strain>
        <tissue evidence="1">Leaves</tissue>
    </source>
</reference>
<sequence length="174" mass="19534">MESDQSLTASIKSSNIIKLLVALEKPDSEHLQADSYPSHMHPENQHSSSDLTLQRVEEKLDQILSKMNELAPPPPTFVTSTLLQTASDAAVTKMNDQKSFRLEKYSELCAELSTELSNIFQEVDALLKEVKTSFEAVVKILATHHAKELKRYDAMLEFSNSHIRAYQFISLALG</sequence>
<keyword evidence="2" id="KW-1185">Reference proteome</keyword>
<dbReference type="EMBL" id="CM042014">
    <property type="protein sequence ID" value="KAI3723720.1"/>
    <property type="molecule type" value="Genomic_DNA"/>
</dbReference>
<evidence type="ECO:0000313" key="1">
    <source>
        <dbReference type="EMBL" id="KAI3723720.1"/>
    </source>
</evidence>
<reference evidence="2" key="1">
    <citation type="journal article" date="2022" name="Mol. Ecol. Resour.">
        <title>The genomes of chicory, endive, great burdock and yacon provide insights into Asteraceae palaeo-polyploidization history and plant inulin production.</title>
        <authorList>
            <person name="Fan W."/>
            <person name="Wang S."/>
            <person name="Wang H."/>
            <person name="Wang A."/>
            <person name="Jiang F."/>
            <person name="Liu H."/>
            <person name="Zhao H."/>
            <person name="Xu D."/>
            <person name="Zhang Y."/>
        </authorList>
    </citation>
    <scope>NUCLEOTIDE SEQUENCE [LARGE SCALE GENOMIC DNA]</scope>
    <source>
        <strain evidence="2">cv. Punajuju</strain>
    </source>
</reference>
<accession>A0ACB9BNY9</accession>
<proteinExistence type="predicted"/>
<dbReference type="Proteomes" id="UP001055811">
    <property type="component" value="Linkage Group LG06"/>
</dbReference>